<evidence type="ECO:0000313" key="10">
    <source>
        <dbReference type="Proteomes" id="UP000009375"/>
    </source>
</evidence>
<dbReference type="PROSITE" id="PS51435">
    <property type="entry name" value="AP_NUCLEASE_F1_4"/>
    <property type="match status" value="1"/>
</dbReference>
<gene>
    <name evidence="9" type="ORF">BJBARM4_0050</name>
</gene>
<reference evidence="9 10" key="1">
    <citation type="journal article" date="2010" name="Proc. Natl. Acad. Sci. U.S.A.">
        <title>Enigmatic, ultrasmall, uncultivated Archaea.</title>
        <authorList>
            <person name="Baker B.J."/>
            <person name="Comolli L.R."/>
            <person name="Dick G.J."/>
            <person name="Hauser L.J."/>
            <person name="Hyatt D."/>
            <person name="Dill B.D."/>
            <person name="Land M.L."/>
            <person name="Verberkmoes N.C."/>
            <person name="Hettich R.L."/>
            <person name="Banfield J.F."/>
        </authorList>
    </citation>
    <scope>NUCLEOTIDE SEQUENCE [LARGE SCALE GENOMIC DNA]</scope>
</reference>
<comment type="cofactor">
    <cofactor evidence="6">
        <name>Mg(2+)</name>
        <dbReference type="ChEBI" id="CHEBI:18420"/>
    </cofactor>
    <cofactor evidence="6">
        <name>Mn(2+)</name>
        <dbReference type="ChEBI" id="CHEBI:29035"/>
    </cofactor>
    <text evidence="6">Probably binds two magnesium or manganese ions per subunit.</text>
</comment>
<evidence type="ECO:0000256" key="4">
    <source>
        <dbReference type="ARBA" id="ARBA00022842"/>
    </source>
</evidence>
<keyword evidence="3" id="KW-0378">Hydrolase</keyword>
<feature type="site" description="Important for catalytic activity" evidence="7">
    <location>
        <position position="218"/>
    </location>
</feature>
<feature type="binding site" evidence="6">
    <location>
        <position position="148"/>
    </location>
    <ligand>
        <name>Mg(2+)</name>
        <dbReference type="ChEBI" id="CHEBI:18420"/>
        <label>1</label>
    </ligand>
</feature>
<dbReference type="InterPro" id="IPR004808">
    <property type="entry name" value="AP_endonuc_1"/>
</dbReference>
<name>D2EEB5_PARA4</name>
<feature type="binding site" evidence="6">
    <location>
        <position position="146"/>
    </location>
    <ligand>
        <name>Mg(2+)</name>
        <dbReference type="ChEBI" id="CHEBI:18420"/>
        <label>1</label>
    </ligand>
</feature>
<feature type="binding site" evidence="6">
    <location>
        <position position="243"/>
    </location>
    <ligand>
        <name>Mg(2+)</name>
        <dbReference type="ChEBI" id="CHEBI:18420"/>
        <label>1</label>
    </ligand>
</feature>
<evidence type="ECO:0000256" key="1">
    <source>
        <dbReference type="ARBA" id="ARBA00007092"/>
    </source>
</evidence>
<dbReference type="EMBL" id="GG730039">
    <property type="protein sequence ID" value="EEZ93294.1"/>
    <property type="molecule type" value="Genomic_DNA"/>
</dbReference>
<dbReference type="GO" id="GO:0046872">
    <property type="term" value="F:metal ion binding"/>
    <property type="evidence" value="ECO:0007669"/>
    <property type="project" value="UniProtKB-KW"/>
</dbReference>
<feature type="binding site" evidence="6">
    <location>
        <position position="7"/>
    </location>
    <ligand>
        <name>Mg(2+)</name>
        <dbReference type="ChEBI" id="CHEBI:18420"/>
        <label>1</label>
    </ligand>
</feature>
<feature type="binding site" evidence="6">
    <location>
        <position position="36"/>
    </location>
    <ligand>
        <name>Mg(2+)</name>
        <dbReference type="ChEBI" id="CHEBI:18420"/>
        <label>1</label>
    </ligand>
</feature>
<keyword evidence="4 6" id="KW-0460">Magnesium</keyword>
<dbReference type="NCBIfam" id="TIGR00633">
    <property type="entry name" value="xth"/>
    <property type="match status" value="1"/>
</dbReference>
<accession>D2EEB5</accession>
<dbReference type="GO" id="GO:0008311">
    <property type="term" value="F:double-stranded DNA 3'-5' DNA exonuclease activity"/>
    <property type="evidence" value="ECO:0007669"/>
    <property type="project" value="TreeGrafter"/>
</dbReference>
<feature type="active site" description="Proton acceptor" evidence="5">
    <location>
        <position position="244"/>
    </location>
</feature>
<feature type="active site" description="Proton donor/acceptor" evidence="5">
    <location>
        <position position="146"/>
    </location>
</feature>
<feature type="site" description="Interaction with DNA substrate" evidence="7">
    <location>
        <position position="244"/>
    </location>
</feature>
<feature type="active site" evidence="5">
    <location>
        <position position="107"/>
    </location>
</feature>
<evidence type="ECO:0000256" key="2">
    <source>
        <dbReference type="ARBA" id="ARBA00022723"/>
    </source>
</evidence>
<dbReference type="GO" id="GO:0003906">
    <property type="term" value="F:DNA-(apurinic or apyrimidinic site) endonuclease activity"/>
    <property type="evidence" value="ECO:0007669"/>
    <property type="project" value="TreeGrafter"/>
</dbReference>
<evidence type="ECO:0000256" key="7">
    <source>
        <dbReference type="PIRSR" id="PIRSR604808-3"/>
    </source>
</evidence>
<feature type="site" description="Transition state stabilizer" evidence="7">
    <location>
        <position position="148"/>
    </location>
</feature>
<dbReference type="GO" id="GO:0008081">
    <property type="term" value="F:phosphoric diester hydrolase activity"/>
    <property type="evidence" value="ECO:0007669"/>
    <property type="project" value="TreeGrafter"/>
</dbReference>
<dbReference type="Proteomes" id="UP000009375">
    <property type="component" value="Unassembled WGS sequence"/>
</dbReference>
<evidence type="ECO:0000256" key="3">
    <source>
        <dbReference type="ARBA" id="ARBA00022801"/>
    </source>
</evidence>
<dbReference type="InterPro" id="IPR005135">
    <property type="entry name" value="Endo/exonuclease/phosphatase"/>
</dbReference>
<feature type="binding site" evidence="6">
    <location>
        <position position="244"/>
    </location>
    <ligand>
        <name>Mg(2+)</name>
        <dbReference type="ChEBI" id="CHEBI:18420"/>
        <label>1</label>
    </ligand>
</feature>
<dbReference type="AlphaFoldDB" id="D2EEB5"/>
<dbReference type="PANTHER" id="PTHR22748">
    <property type="entry name" value="AP ENDONUCLEASE"/>
    <property type="match status" value="1"/>
</dbReference>
<sequence length="252" mass="29362">MKILSWNVNGLRSVARKNEIQKIINSQIYDVILLQETKIEEINKLIETNGYVYYIMHSTVKKGYSGVITFCKETPINVIYGIGHEKYDNEGRVITIELKDYFIVNSYFPNSRRDLSRLDFKKDFNEKILEFLEKLRKRKPVVIGGDFNVAHTDLDIARPKQNDGNAGFTREERAFVDKFIEKGYIDTFRLFNKEGGNYSWWTYLYKSAKANNIAWRIDYFLVSSELKNKVKAAGIIKKQEGSDHAPVFVEVD</sequence>
<evidence type="ECO:0000313" key="9">
    <source>
        <dbReference type="EMBL" id="EEZ93294.1"/>
    </source>
</evidence>
<dbReference type="SUPFAM" id="SSF56219">
    <property type="entry name" value="DNase I-like"/>
    <property type="match status" value="1"/>
</dbReference>
<feature type="domain" description="Endonuclease/exonuclease/phosphatase" evidence="8">
    <location>
        <begin position="4"/>
        <end position="244"/>
    </location>
</feature>
<evidence type="ECO:0000256" key="6">
    <source>
        <dbReference type="PIRSR" id="PIRSR604808-2"/>
    </source>
</evidence>
<dbReference type="InterPro" id="IPR036691">
    <property type="entry name" value="Endo/exonu/phosph_ase_sf"/>
</dbReference>
<keyword evidence="2 6" id="KW-0479">Metal-binding</keyword>
<dbReference type="Pfam" id="PF03372">
    <property type="entry name" value="Exo_endo_phos"/>
    <property type="match status" value="1"/>
</dbReference>
<comment type="similarity">
    <text evidence="1">Belongs to the DNA repair enzymes AP/ExoA family.</text>
</comment>
<organism evidence="9 10">
    <name type="scientific">Candidatus Parvarchaeum acidiphilum ARMAN-4</name>
    <dbReference type="NCBI Taxonomy" id="662760"/>
    <lineage>
        <taxon>Archaea</taxon>
        <taxon>Candidatus Parvarchaeota</taxon>
        <taxon>Candidatus Parvarchaeum</taxon>
    </lineage>
</organism>
<evidence type="ECO:0000256" key="5">
    <source>
        <dbReference type="PIRSR" id="PIRSR604808-1"/>
    </source>
</evidence>
<dbReference type="NCBIfam" id="TIGR00195">
    <property type="entry name" value="exoDNase_III"/>
    <property type="match status" value="1"/>
</dbReference>
<dbReference type="GO" id="GO:0006284">
    <property type="term" value="P:base-excision repair"/>
    <property type="evidence" value="ECO:0007669"/>
    <property type="project" value="TreeGrafter"/>
</dbReference>
<evidence type="ECO:0000259" key="8">
    <source>
        <dbReference type="Pfam" id="PF03372"/>
    </source>
</evidence>
<proteinExistence type="inferred from homology"/>
<dbReference type="Gene3D" id="3.60.10.10">
    <property type="entry name" value="Endonuclease/exonuclease/phosphatase"/>
    <property type="match status" value="1"/>
</dbReference>
<keyword evidence="6" id="KW-0464">Manganese</keyword>
<dbReference type="PANTHER" id="PTHR22748:SF6">
    <property type="entry name" value="DNA-(APURINIC OR APYRIMIDINIC SITE) ENDONUCLEASE"/>
    <property type="match status" value="1"/>
</dbReference>
<protein>
    <submittedName>
        <fullName evidence="9">Exodeoxyribonuclease III</fullName>
    </submittedName>
</protein>
<dbReference type="CDD" id="cd09073">
    <property type="entry name" value="ExoIII_AP-endo"/>
    <property type="match status" value="1"/>
</dbReference>